<dbReference type="SMART" id="SM00181">
    <property type="entry name" value="EGF"/>
    <property type="match status" value="4"/>
</dbReference>
<dbReference type="PANTHER" id="PTHR24043:SF8">
    <property type="entry name" value="EGF-LIKE DOMAIN-CONTAINING PROTEIN"/>
    <property type="match status" value="1"/>
</dbReference>
<comment type="caution">
    <text evidence="6">The sequence shown here is derived from an EMBL/GenBank/DDBJ whole genome shotgun (WGS) entry which is preliminary data.</text>
</comment>
<evidence type="ECO:0000256" key="3">
    <source>
        <dbReference type="PROSITE-ProRule" id="PRU00076"/>
    </source>
</evidence>
<protein>
    <submittedName>
        <fullName evidence="6">Tyrosine-protein kinase receptor Tie-1</fullName>
    </submittedName>
</protein>
<evidence type="ECO:0000259" key="4">
    <source>
        <dbReference type="PROSITE" id="PS50026"/>
    </source>
</evidence>
<dbReference type="GO" id="GO:0005044">
    <property type="term" value="F:scavenger receptor activity"/>
    <property type="evidence" value="ECO:0007669"/>
    <property type="project" value="InterPro"/>
</dbReference>
<feature type="domain" description="EGF-like" evidence="4">
    <location>
        <begin position="422"/>
        <end position="453"/>
    </location>
</feature>
<dbReference type="Gene3D" id="2.170.300.10">
    <property type="entry name" value="Tie2 ligand-binding domain superfamily"/>
    <property type="match status" value="1"/>
</dbReference>
<evidence type="ECO:0000313" key="6">
    <source>
        <dbReference type="EMBL" id="KAJ8031205.1"/>
    </source>
</evidence>
<keyword evidence="6" id="KW-0418">Kinase</keyword>
<dbReference type="GO" id="GO:0016301">
    <property type="term" value="F:kinase activity"/>
    <property type="evidence" value="ECO:0007669"/>
    <property type="project" value="UniProtKB-KW"/>
</dbReference>
<reference evidence="6" key="1">
    <citation type="submission" date="2021-10" db="EMBL/GenBank/DDBJ databases">
        <title>Tropical sea cucumber genome reveals ecological adaptation and Cuvierian tubules defense mechanism.</title>
        <authorList>
            <person name="Chen T."/>
        </authorList>
    </citation>
    <scope>NUCLEOTIDE SEQUENCE</scope>
    <source>
        <strain evidence="6">Nanhai2018</strain>
        <tissue evidence="6">Muscle</tissue>
    </source>
</reference>
<sequence>MVRKPNKLSFICMLNFDNITIYAGVDFVPILPPTMNSDLTHLCSDDVTEVHLEYTSTMSSAVLASPFYFSGAAGPGGGSCSWVISGPPDSTFAVLIRDFSLEPNVDTFRIGLLDDGNDFNFLRYSSSLLELPLSRGGDTLSIPDKPIMIESNMARIDYDGNTNDFSIFRGVIYEVHLLGKGTCATPCLNGGKCEASCCCHAGFQGNQCEHSIPPDYTCVVKNHYVPPNFAYPIMMFAIAGLNNFGADRITFGHHHGNVYGDWGRLPENAIIQTKDYGSVLSVPVSCGEEKSRFGIFSCIFEGNDDIDDVTIFTVVNPKLDKLTPIGRPTKTASIGEDVIFSVHMEGYDGNADDKVRWRRNGQIITKWSGQSIVTINDVSINDAGIYECFINGKKRYANQEGVTYRLIVRACPHGLYGPPSCMDTCPDCMNGGTCHDVYGTCVCPPGYSGTTCEKLLNQNTIGRNRGLTCSGAGISYPGCKYILFCLPDPGGCMCMPGWTGNTCDRACEPMKFGLECQFDCHCINDGQCDVATGVCPSRCAEPFTGSNCQLLI</sequence>
<name>A0A9Q1BRB2_HOLLE</name>
<dbReference type="InterPro" id="IPR036179">
    <property type="entry name" value="Ig-like_dom_sf"/>
</dbReference>
<dbReference type="SMART" id="SM00409">
    <property type="entry name" value="IG"/>
    <property type="match status" value="1"/>
</dbReference>
<dbReference type="SUPFAM" id="SSF48726">
    <property type="entry name" value="Immunoglobulin"/>
    <property type="match status" value="1"/>
</dbReference>
<keyword evidence="6" id="KW-0808">Transferase</keyword>
<dbReference type="InterPro" id="IPR007110">
    <property type="entry name" value="Ig-like_dom"/>
</dbReference>
<keyword evidence="6" id="KW-0675">Receptor</keyword>
<proteinExistence type="predicted"/>
<feature type="domain" description="Ig-like" evidence="5">
    <location>
        <begin position="317"/>
        <end position="403"/>
    </location>
</feature>
<dbReference type="InterPro" id="IPR013111">
    <property type="entry name" value="EGF_extracell"/>
</dbReference>
<evidence type="ECO:0000259" key="5">
    <source>
        <dbReference type="PROSITE" id="PS50835"/>
    </source>
</evidence>
<dbReference type="InterPro" id="IPR042635">
    <property type="entry name" value="MEGF10/SREC1/2-like"/>
</dbReference>
<dbReference type="PROSITE" id="PS50835">
    <property type="entry name" value="IG_LIKE"/>
    <property type="match status" value="1"/>
</dbReference>
<dbReference type="PANTHER" id="PTHR24043">
    <property type="entry name" value="SCAVENGER RECEPTOR CLASS F"/>
    <property type="match status" value="1"/>
</dbReference>
<dbReference type="InterPro" id="IPR003599">
    <property type="entry name" value="Ig_sub"/>
</dbReference>
<accession>A0A9Q1BRB2</accession>
<organism evidence="6 7">
    <name type="scientific">Holothuria leucospilota</name>
    <name type="common">Black long sea cucumber</name>
    <name type="synonym">Mertensiothuria leucospilota</name>
    <dbReference type="NCBI Taxonomy" id="206669"/>
    <lineage>
        <taxon>Eukaryota</taxon>
        <taxon>Metazoa</taxon>
        <taxon>Echinodermata</taxon>
        <taxon>Eleutherozoa</taxon>
        <taxon>Echinozoa</taxon>
        <taxon>Holothuroidea</taxon>
        <taxon>Aspidochirotacea</taxon>
        <taxon>Aspidochirotida</taxon>
        <taxon>Holothuriidae</taxon>
        <taxon>Holothuria</taxon>
    </lineage>
</organism>
<dbReference type="OrthoDB" id="6138650at2759"/>
<dbReference type="Proteomes" id="UP001152320">
    <property type="component" value="Chromosome 13"/>
</dbReference>
<comment type="caution">
    <text evidence="3">Lacks conserved residue(s) required for the propagation of feature annotation.</text>
</comment>
<evidence type="ECO:0000313" key="7">
    <source>
        <dbReference type="Proteomes" id="UP001152320"/>
    </source>
</evidence>
<dbReference type="Pfam" id="PF07974">
    <property type="entry name" value="EGF_2"/>
    <property type="match status" value="1"/>
</dbReference>
<dbReference type="CDD" id="cd00054">
    <property type="entry name" value="EGF_CA"/>
    <property type="match status" value="1"/>
</dbReference>
<dbReference type="SUPFAM" id="SSF57196">
    <property type="entry name" value="EGF/Laminin"/>
    <property type="match status" value="1"/>
</dbReference>
<keyword evidence="2 3" id="KW-1015">Disulfide bond</keyword>
<keyword evidence="1 3" id="KW-0245">EGF-like domain</keyword>
<dbReference type="EMBL" id="JAIZAY010000013">
    <property type="protein sequence ID" value="KAJ8031205.1"/>
    <property type="molecule type" value="Genomic_DNA"/>
</dbReference>
<dbReference type="InterPro" id="IPR035914">
    <property type="entry name" value="Sperma_CUB_dom_sf"/>
</dbReference>
<evidence type="ECO:0000256" key="1">
    <source>
        <dbReference type="ARBA" id="ARBA00022536"/>
    </source>
</evidence>
<dbReference type="PROSITE" id="PS01186">
    <property type="entry name" value="EGF_2"/>
    <property type="match status" value="1"/>
</dbReference>
<evidence type="ECO:0000256" key="2">
    <source>
        <dbReference type="ARBA" id="ARBA00023157"/>
    </source>
</evidence>
<dbReference type="PROSITE" id="PS50026">
    <property type="entry name" value="EGF_3"/>
    <property type="match status" value="1"/>
</dbReference>
<dbReference type="PROSITE" id="PS00022">
    <property type="entry name" value="EGF_1"/>
    <property type="match status" value="2"/>
</dbReference>
<dbReference type="InterPro" id="IPR013783">
    <property type="entry name" value="Ig-like_fold"/>
</dbReference>
<dbReference type="InterPro" id="IPR000742">
    <property type="entry name" value="EGF"/>
</dbReference>
<dbReference type="AlphaFoldDB" id="A0A9Q1BRB2"/>
<dbReference type="Gene3D" id="2.60.40.10">
    <property type="entry name" value="Immunoglobulins"/>
    <property type="match status" value="1"/>
</dbReference>
<feature type="disulfide bond" evidence="3">
    <location>
        <begin position="443"/>
        <end position="452"/>
    </location>
</feature>
<dbReference type="SUPFAM" id="SSF49854">
    <property type="entry name" value="Spermadhesin, CUB domain"/>
    <property type="match status" value="1"/>
</dbReference>
<keyword evidence="7" id="KW-1185">Reference proteome</keyword>
<gene>
    <name evidence="6" type="ORF">HOLleu_27861</name>
</gene>